<feature type="transmembrane region" description="Helical" evidence="1">
    <location>
        <begin position="62"/>
        <end position="80"/>
    </location>
</feature>
<feature type="transmembrane region" description="Helical" evidence="1">
    <location>
        <begin position="191"/>
        <end position="210"/>
    </location>
</feature>
<feature type="transmembrane region" description="Helical" evidence="1">
    <location>
        <begin position="12"/>
        <end position="30"/>
    </location>
</feature>
<keyword evidence="1" id="KW-1133">Transmembrane helix</keyword>
<feature type="transmembrane region" description="Helical" evidence="1">
    <location>
        <begin position="216"/>
        <end position="240"/>
    </location>
</feature>
<evidence type="ECO:0000313" key="2">
    <source>
        <dbReference type="EMBL" id="KAK9722730.1"/>
    </source>
</evidence>
<evidence type="ECO:0000313" key="3">
    <source>
        <dbReference type="Proteomes" id="UP001479436"/>
    </source>
</evidence>
<evidence type="ECO:0008006" key="4">
    <source>
        <dbReference type="Google" id="ProtNLM"/>
    </source>
</evidence>
<dbReference type="PANTHER" id="PTHR32251:SF15">
    <property type="entry name" value="3-OXO-5-ALPHA-STEROID 4-DEHYDROGENASE (DUF1295)"/>
    <property type="match status" value="1"/>
</dbReference>
<name>A0ABR2W8N7_9FUNG</name>
<dbReference type="EMBL" id="JASJQH010006941">
    <property type="protein sequence ID" value="KAK9722730.1"/>
    <property type="molecule type" value="Genomic_DNA"/>
</dbReference>
<keyword evidence="1" id="KW-0472">Membrane</keyword>
<comment type="caution">
    <text evidence="2">The sequence shown here is derived from an EMBL/GenBank/DDBJ whole genome shotgun (WGS) entry which is preliminary data.</text>
</comment>
<dbReference type="Pfam" id="PF06966">
    <property type="entry name" value="DUF1295"/>
    <property type="match status" value="1"/>
</dbReference>
<gene>
    <name evidence="2" type="ORF">K7432_002451</name>
</gene>
<dbReference type="Gene3D" id="1.20.120.1630">
    <property type="match status" value="1"/>
</dbReference>
<organism evidence="2 3">
    <name type="scientific">Basidiobolus ranarum</name>
    <dbReference type="NCBI Taxonomy" id="34480"/>
    <lineage>
        <taxon>Eukaryota</taxon>
        <taxon>Fungi</taxon>
        <taxon>Fungi incertae sedis</taxon>
        <taxon>Zoopagomycota</taxon>
        <taxon>Entomophthoromycotina</taxon>
        <taxon>Basidiobolomycetes</taxon>
        <taxon>Basidiobolales</taxon>
        <taxon>Basidiobolaceae</taxon>
        <taxon>Basidiobolus</taxon>
    </lineage>
</organism>
<keyword evidence="1" id="KW-0812">Transmembrane</keyword>
<accession>A0ABR2W8N7</accession>
<dbReference type="InterPro" id="IPR010721">
    <property type="entry name" value="UstE-like"/>
</dbReference>
<dbReference type="PROSITE" id="PS50244">
    <property type="entry name" value="S5A_REDUCTASE"/>
    <property type="match status" value="1"/>
</dbReference>
<sequence length="318" mass="36725">MSIFVLDQFYLALTLLVTIGYQLIFFLVAYTFKFDKVTDFAGGSNFVILALLTYFLCEVYHTRQTVALILVAIWGCRLAGNQLYRIIKTNNDQRFDGIREKFFSFLGFWIAQMVWVWTVSLPVTFLNSYKLSEYDPTFGSATDIIGIVFWAIGFLFEAVADLQKNHHYSNRSGPLDFIRTGVWSVSRHPNYFGEILLWWGIFLLSLQPTLSSGISAGWAAIASPLFTMFILLFLSGLPYVEKPTQKKFYESPEFSSYKDYLNATSIVIPMPSSLFSRLPHWVKKVFFLEWSIYHYPPAWETDFPSQRIHSSEHLDAQV</sequence>
<dbReference type="PANTHER" id="PTHR32251">
    <property type="entry name" value="3-OXO-5-ALPHA-STEROID 4-DEHYDROGENASE"/>
    <property type="match status" value="1"/>
</dbReference>
<proteinExistence type="predicted"/>
<dbReference type="Proteomes" id="UP001479436">
    <property type="component" value="Unassembled WGS sequence"/>
</dbReference>
<evidence type="ECO:0000256" key="1">
    <source>
        <dbReference type="SAM" id="Phobius"/>
    </source>
</evidence>
<keyword evidence="3" id="KW-1185">Reference proteome</keyword>
<reference evidence="2 3" key="1">
    <citation type="submission" date="2023-04" db="EMBL/GenBank/DDBJ databases">
        <title>Genome of Basidiobolus ranarum AG-B5.</title>
        <authorList>
            <person name="Stajich J.E."/>
            <person name="Carter-House D."/>
            <person name="Gryganskyi A."/>
        </authorList>
    </citation>
    <scope>NUCLEOTIDE SEQUENCE [LARGE SCALE GENOMIC DNA]</scope>
    <source>
        <strain evidence="2 3">AG-B5</strain>
    </source>
</reference>
<feature type="transmembrane region" description="Helical" evidence="1">
    <location>
        <begin position="144"/>
        <end position="162"/>
    </location>
</feature>
<feature type="transmembrane region" description="Helical" evidence="1">
    <location>
        <begin position="101"/>
        <end position="124"/>
    </location>
</feature>
<protein>
    <recommendedName>
        <fullName evidence="4">Steroid 5-alpha reductase C-terminal domain-containing protein</fullName>
    </recommendedName>
</protein>